<dbReference type="OrthoDB" id="3182597at2"/>
<protein>
    <recommendedName>
        <fullName evidence="4">Primosomal protein N' (Replication factor Y)-superfamily II helicase</fullName>
    </recommendedName>
</protein>
<gene>
    <name evidence="2" type="ORF">PPSIR1_16700</name>
</gene>
<feature type="transmembrane region" description="Helical" evidence="1">
    <location>
        <begin position="348"/>
        <end position="368"/>
    </location>
</feature>
<accession>A6G395</accession>
<dbReference type="RefSeq" id="WP_006971194.1">
    <property type="nucleotide sequence ID" value="NZ_ABCS01000017.1"/>
</dbReference>
<keyword evidence="1" id="KW-1133">Transmembrane helix</keyword>
<organism evidence="2 3">
    <name type="scientific">Plesiocystis pacifica SIR-1</name>
    <dbReference type="NCBI Taxonomy" id="391625"/>
    <lineage>
        <taxon>Bacteria</taxon>
        <taxon>Pseudomonadati</taxon>
        <taxon>Myxococcota</taxon>
        <taxon>Polyangia</taxon>
        <taxon>Nannocystales</taxon>
        <taxon>Nannocystaceae</taxon>
        <taxon>Plesiocystis</taxon>
    </lineage>
</organism>
<dbReference type="PANTHER" id="PTHR37826:SF3">
    <property type="entry name" value="J DOMAIN-CONTAINING PROTEIN"/>
    <property type="match status" value="1"/>
</dbReference>
<reference evidence="2 3" key="1">
    <citation type="submission" date="2007-06" db="EMBL/GenBank/DDBJ databases">
        <authorList>
            <person name="Shimkets L."/>
            <person name="Ferriera S."/>
            <person name="Johnson J."/>
            <person name="Kravitz S."/>
            <person name="Beeson K."/>
            <person name="Sutton G."/>
            <person name="Rogers Y.-H."/>
            <person name="Friedman R."/>
            <person name="Frazier M."/>
            <person name="Venter J.C."/>
        </authorList>
    </citation>
    <scope>NUCLEOTIDE SEQUENCE [LARGE SCALE GENOMIC DNA]</scope>
    <source>
        <strain evidence="2 3">SIR-1</strain>
    </source>
</reference>
<dbReference type="eggNOG" id="COG1996">
    <property type="taxonomic scope" value="Bacteria"/>
</dbReference>
<evidence type="ECO:0008006" key="4">
    <source>
        <dbReference type="Google" id="ProtNLM"/>
    </source>
</evidence>
<dbReference type="Proteomes" id="UP000005801">
    <property type="component" value="Unassembled WGS sequence"/>
</dbReference>
<evidence type="ECO:0000313" key="2">
    <source>
        <dbReference type="EMBL" id="EDM79720.1"/>
    </source>
</evidence>
<dbReference type="EMBL" id="ABCS01000017">
    <property type="protein sequence ID" value="EDM79720.1"/>
    <property type="molecule type" value="Genomic_DNA"/>
</dbReference>
<name>A6G395_9BACT</name>
<keyword evidence="3" id="KW-1185">Reference proteome</keyword>
<keyword evidence="1" id="KW-0812">Transmembrane</keyword>
<keyword evidence="1" id="KW-0472">Membrane</keyword>
<evidence type="ECO:0000313" key="3">
    <source>
        <dbReference type="Proteomes" id="UP000005801"/>
    </source>
</evidence>
<proteinExistence type="predicted"/>
<comment type="caution">
    <text evidence="2">The sequence shown here is derived from an EMBL/GenBank/DDBJ whole genome shotgun (WGS) entry which is preliminary data.</text>
</comment>
<dbReference type="STRING" id="391625.PPSIR1_16700"/>
<sequence length="371" mass="40999">MTEGLSAPASTSHQEFPCQSCGAKLQFEPGTTHLTCNYCGAVQDIGQQSSAPVRERSLEDALRELAQRPASELAQGGHEIQCNGCGAVTLITGQAASCPFCDSPMIVPIEEDRATIVPESLLPFHIEAKQAAQIFADWIKSRWFAPNDLAKRAKKAKIDGVYLPYYTYDTTTVSSYQGERGTHYYVTETYTDSEGNTQTRQVRKTRWNSVRGSVRVHFDDVLICASKSLPVKLTDTLEPWDLQSLRSFDPAFLSGFMAERATLGLEQGFGVAKDKMDPRIRSAIRSDIGGDEQRIHSKSTNYRDPTFKLFLLPLWLSSFRYKEKVFRFVINARTGEPAGERPYSAVKIALAVIAGILLVAAIVLILSATEG</sequence>
<dbReference type="AlphaFoldDB" id="A6G395"/>
<dbReference type="PANTHER" id="PTHR37826">
    <property type="entry name" value="FLOTILLIN BAND_7_5 DOMAIN PROTEIN"/>
    <property type="match status" value="1"/>
</dbReference>
<evidence type="ECO:0000256" key="1">
    <source>
        <dbReference type="SAM" id="Phobius"/>
    </source>
</evidence>